<dbReference type="InterPro" id="IPR050277">
    <property type="entry name" value="Sodium:Solute_Symporter"/>
</dbReference>
<sequence>ISVGAAIVLIYTMMGGVRAVAWTDFMQGIIMVLGLVILSLVALSNLGGFSGMWVEVGKASPETLTWMGGKSTPVFFGSMVGLLGIGLGYPGQPHVITRYMAAKNTKAIKKGTWIALGWGLMVYSSSILLGICGQALFPGLEDPEHLFPKAAEQLLPTLLTAVVLTGVLAAIMSTVSAQILVAASAVANDVYTKMLKKTLSHEKILLVSRATLLLLGIGAMLIALGETRVIFWFVLFAWSGLGASFGPLILFTLYSKNITRQGAIAGMLTGFLTTLIWKTTGLSDALIYELVPAFLFAILAIYFVSKATTDVPLTGHEDKG</sequence>
<dbReference type="CDD" id="cd11475">
    <property type="entry name" value="SLC5sbd_PutP"/>
    <property type="match status" value="1"/>
</dbReference>
<keyword evidence="10 13" id="KW-0472">Membrane</keyword>
<comment type="catalytic activity">
    <reaction evidence="12">
        <text>L-proline(in) + Na(+)(in) = L-proline(out) + Na(+)(out)</text>
        <dbReference type="Rhea" id="RHEA:28967"/>
        <dbReference type="ChEBI" id="CHEBI:29101"/>
        <dbReference type="ChEBI" id="CHEBI:60039"/>
    </reaction>
</comment>
<dbReference type="PROSITE" id="PS50283">
    <property type="entry name" value="NA_SOLUT_SYMP_3"/>
    <property type="match status" value="1"/>
</dbReference>
<evidence type="ECO:0000256" key="1">
    <source>
        <dbReference type="ARBA" id="ARBA00004651"/>
    </source>
</evidence>
<dbReference type="InterPro" id="IPR001734">
    <property type="entry name" value="Na/solute_symporter"/>
</dbReference>
<evidence type="ECO:0000256" key="7">
    <source>
        <dbReference type="ARBA" id="ARBA00022989"/>
    </source>
</evidence>
<evidence type="ECO:0000256" key="4">
    <source>
        <dbReference type="ARBA" id="ARBA00022475"/>
    </source>
</evidence>
<dbReference type="EMBL" id="UINC01085648">
    <property type="protein sequence ID" value="SVC33402.1"/>
    <property type="molecule type" value="Genomic_DNA"/>
</dbReference>
<feature type="transmembrane region" description="Helical" evidence="13">
    <location>
        <begin position="230"/>
        <end position="251"/>
    </location>
</feature>
<evidence type="ECO:0000256" key="13">
    <source>
        <dbReference type="SAM" id="Phobius"/>
    </source>
</evidence>
<evidence type="ECO:0000256" key="8">
    <source>
        <dbReference type="ARBA" id="ARBA00023053"/>
    </source>
</evidence>
<feature type="non-terminal residue" evidence="14">
    <location>
        <position position="1"/>
    </location>
</feature>
<evidence type="ECO:0000256" key="11">
    <source>
        <dbReference type="ARBA" id="ARBA00023201"/>
    </source>
</evidence>
<evidence type="ECO:0000256" key="10">
    <source>
        <dbReference type="ARBA" id="ARBA00023136"/>
    </source>
</evidence>
<feature type="transmembrane region" description="Helical" evidence="13">
    <location>
        <begin position="6"/>
        <end position="23"/>
    </location>
</feature>
<dbReference type="PANTHER" id="PTHR48086">
    <property type="entry name" value="SODIUM/PROLINE SYMPORTER-RELATED"/>
    <property type="match status" value="1"/>
</dbReference>
<keyword evidence="6" id="KW-0769">Symport</keyword>
<dbReference type="GO" id="GO:0015824">
    <property type="term" value="P:proline transport"/>
    <property type="evidence" value="ECO:0007669"/>
    <property type="project" value="InterPro"/>
</dbReference>
<dbReference type="AlphaFoldDB" id="A0A382LE29"/>
<feature type="transmembrane region" description="Helical" evidence="13">
    <location>
        <begin position="263"/>
        <end position="280"/>
    </location>
</feature>
<keyword evidence="8" id="KW-0915">Sodium</keyword>
<evidence type="ECO:0008006" key="15">
    <source>
        <dbReference type="Google" id="ProtNLM"/>
    </source>
</evidence>
<evidence type="ECO:0000256" key="5">
    <source>
        <dbReference type="ARBA" id="ARBA00022692"/>
    </source>
</evidence>
<keyword evidence="3" id="KW-0813">Transport</keyword>
<name>A0A382LE29_9ZZZZ</name>
<evidence type="ECO:0000256" key="12">
    <source>
        <dbReference type="ARBA" id="ARBA00033708"/>
    </source>
</evidence>
<proteinExistence type="inferred from homology"/>
<keyword evidence="4" id="KW-1003">Cell membrane</keyword>
<feature type="transmembrane region" description="Helical" evidence="13">
    <location>
        <begin position="204"/>
        <end position="224"/>
    </location>
</feature>
<accession>A0A382LE29</accession>
<evidence type="ECO:0000313" key="14">
    <source>
        <dbReference type="EMBL" id="SVC33402.1"/>
    </source>
</evidence>
<keyword evidence="9" id="KW-0406">Ion transport</keyword>
<dbReference type="InterPro" id="IPR011851">
    <property type="entry name" value="Na/Pro_symporter"/>
</dbReference>
<keyword evidence="7 13" id="KW-1133">Transmembrane helix</keyword>
<keyword evidence="11" id="KW-0739">Sodium transport</keyword>
<feature type="transmembrane region" description="Helical" evidence="13">
    <location>
        <begin position="112"/>
        <end position="137"/>
    </location>
</feature>
<dbReference type="GO" id="GO:0005298">
    <property type="term" value="F:proline:sodium symporter activity"/>
    <property type="evidence" value="ECO:0007669"/>
    <property type="project" value="InterPro"/>
</dbReference>
<dbReference type="Pfam" id="PF00474">
    <property type="entry name" value="SSF"/>
    <property type="match status" value="1"/>
</dbReference>
<comment type="similarity">
    <text evidence="2">Belongs to the sodium:solute symporter (SSF) (TC 2.A.21) family.</text>
</comment>
<dbReference type="InterPro" id="IPR038377">
    <property type="entry name" value="Na/Glc_symporter_sf"/>
</dbReference>
<keyword evidence="5 13" id="KW-0812">Transmembrane</keyword>
<dbReference type="Gene3D" id="1.20.1730.10">
    <property type="entry name" value="Sodium/glucose cotransporter"/>
    <property type="match status" value="1"/>
</dbReference>
<dbReference type="GO" id="GO:0031402">
    <property type="term" value="F:sodium ion binding"/>
    <property type="evidence" value="ECO:0007669"/>
    <property type="project" value="InterPro"/>
</dbReference>
<reference evidence="14" key="1">
    <citation type="submission" date="2018-05" db="EMBL/GenBank/DDBJ databases">
        <authorList>
            <person name="Lanie J.A."/>
            <person name="Ng W.-L."/>
            <person name="Kazmierczak K.M."/>
            <person name="Andrzejewski T.M."/>
            <person name="Davidsen T.M."/>
            <person name="Wayne K.J."/>
            <person name="Tettelin H."/>
            <person name="Glass J.I."/>
            <person name="Rusch D."/>
            <person name="Podicherti R."/>
            <person name="Tsui H.-C.T."/>
            <person name="Winkler M.E."/>
        </authorList>
    </citation>
    <scope>NUCLEOTIDE SEQUENCE</scope>
</reference>
<gene>
    <name evidence="14" type="ORF">METZ01_LOCUS286256</name>
</gene>
<evidence type="ECO:0000256" key="9">
    <source>
        <dbReference type="ARBA" id="ARBA00023065"/>
    </source>
</evidence>
<organism evidence="14">
    <name type="scientific">marine metagenome</name>
    <dbReference type="NCBI Taxonomy" id="408172"/>
    <lineage>
        <taxon>unclassified sequences</taxon>
        <taxon>metagenomes</taxon>
        <taxon>ecological metagenomes</taxon>
    </lineage>
</organism>
<feature type="transmembrane region" description="Helical" evidence="13">
    <location>
        <begin position="30"/>
        <end position="54"/>
    </location>
</feature>
<feature type="transmembrane region" description="Helical" evidence="13">
    <location>
        <begin position="74"/>
        <end position="91"/>
    </location>
</feature>
<dbReference type="NCBIfam" id="TIGR00813">
    <property type="entry name" value="sss"/>
    <property type="match status" value="1"/>
</dbReference>
<feature type="transmembrane region" description="Helical" evidence="13">
    <location>
        <begin position="157"/>
        <end position="183"/>
    </location>
</feature>
<comment type="subcellular location">
    <subcellularLocation>
        <location evidence="1">Cell membrane</location>
        <topology evidence="1">Multi-pass membrane protein</topology>
    </subcellularLocation>
</comment>
<dbReference type="PANTHER" id="PTHR48086:SF3">
    <property type="entry name" value="SODIUM_PROLINE SYMPORTER"/>
    <property type="match status" value="1"/>
</dbReference>
<evidence type="ECO:0000256" key="3">
    <source>
        <dbReference type="ARBA" id="ARBA00022448"/>
    </source>
</evidence>
<evidence type="ECO:0000256" key="2">
    <source>
        <dbReference type="ARBA" id="ARBA00006434"/>
    </source>
</evidence>
<evidence type="ECO:0000256" key="6">
    <source>
        <dbReference type="ARBA" id="ARBA00022847"/>
    </source>
</evidence>
<dbReference type="GO" id="GO:0005886">
    <property type="term" value="C:plasma membrane"/>
    <property type="evidence" value="ECO:0007669"/>
    <property type="project" value="UniProtKB-SubCell"/>
</dbReference>
<protein>
    <recommendedName>
        <fullName evidence="15">Sodium/proline symporter</fullName>
    </recommendedName>
</protein>
<feature type="transmembrane region" description="Helical" evidence="13">
    <location>
        <begin position="286"/>
        <end position="304"/>
    </location>
</feature>